<accession>A0A1M4W443</accession>
<dbReference type="InterPro" id="IPR001119">
    <property type="entry name" value="SLH_dom"/>
</dbReference>
<dbReference type="STRING" id="1123404.SAMN02745784_01708"/>
<feature type="signal peptide" evidence="1">
    <location>
        <begin position="1"/>
        <end position="25"/>
    </location>
</feature>
<evidence type="ECO:0000256" key="1">
    <source>
        <dbReference type="SAM" id="SignalP"/>
    </source>
</evidence>
<proteinExistence type="predicted"/>
<keyword evidence="4" id="KW-1185">Reference proteome</keyword>
<dbReference type="EMBL" id="FQTY01000006">
    <property type="protein sequence ID" value="SHE75920.1"/>
    <property type="molecule type" value="Genomic_DNA"/>
</dbReference>
<organism evidence="3 4">
    <name type="scientific">Tissierella praeacuta DSM 18095</name>
    <dbReference type="NCBI Taxonomy" id="1123404"/>
    <lineage>
        <taxon>Bacteria</taxon>
        <taxon>Bacillati</taxon>
        <taxon>Bacillota</taxon>
        <taxon>Tissierellia</taxon>
        <taxon>Tissierellales</taxon>
        <taxon>Tissierellaceae</taxon>
        <taxon>Tissierella</taxon>
    </lineage>
</organism>
<reference evidence="4" key="1">
    <citation type="submission" date="2016-11" db="EMBL/GenBank/DDBJ databases">
        <authorList>
            <person name="Varghese N."/>
            <person name="Submissions S."/>
        </authorList>
    </citation>
    <scope>NUCLEOTIDE SEQUENCE [LARGE SCALE GENOMIC DNA]</scope>
    <source>
        <strain evidence="4">DSM 18095</strain>
    </source>
</reference>
<sequence length="698" mass="81190">MKKISIMLLAAVVLIGGLLPSTSYAKNDYDKKLQEAIIKVKKLLNISDKYDTFTSNVSSYEGNTNFYLNWTDSTGKLNNIDVNADIEGNIISYNSYSPIYKEPKSKLPNYTKEEAQKFAMEFINKIDSNILNSIKLLPEKYPENTMDTEYRFNFSRYVNDIQFPQNSVSITVNKYSGDIESYYVEWDRKLVFPSPKNVVSLDKGKEAYRKEIGIKPMYKTRVRYGIRAEEKNNYYLAYSILEQNKGIDAYTGKKIDLNHYGPYYGMREELKENSSVEMGITPVEQEAIDKLSGLLDEKSAEKKARELLNIDIDYKLENKNLYGDFKNPEEYIWSMYFYKEISKEQPLYIQIGLDAKTGEILNFNTTVYHEANAKSQISKDKALNIAKEYIKKMEPSKFNEIELIEEQYIEDNQLSYNFQFIRKDGEIYVENDSIRVGVDGVTGKVISYNLDWFRGKLPSKDNLISTDKAYDILWNEIGLELIYVKTYDYTKSENKNSEIKLAYTLKKDKPVIISGITGEILDYSGKAYKDIKPISYKDINNSYAKDKIITLAEYGIGFKGEEFKPKDKIKQKDFVYLLWKSMNQYVKDDPTEEDIYKEFISSGYMKEEEKNPNKIVTKEEAVKYILRVMNMDKVAEIEGIYKEMFKDDRDVSKDLKGYINIAYGLKIITGDGKGNIKPRYELNREDAANMIYKYIFNQ</sequence>
<dbReference type="Proteomes" id="UP000184114">
    <property type="component" value="Unassembled WGS sequence"/>
</dbReference>
<evidence type="ECO:0000313" key="4">
    <source>
        <dbReference type="Proteomes" id="UP000184114"/>
    </source>
</evidence>
<dbReference type="GeneID" id="90994319"/>
<feature type="chain" id="PRO_5012024938" evidence="1">
    <location>
        <begin position="26"/>
        <end position="698"/>
    </location>
</feature>
<keyword evidence="1" id="KW-0732">Signal</keyword>
<name>A0A1M4W443_9FIRM</name>
<dbReference type="PROSITE" id="PS51272">
    <property type="entry name" value="SLH"/>
    <property type="match status" value="2"/>
</dbReference>
<dbReference type="Pfam" id="PF16244">
    <property type="entry name" value="DUF4901"/>
    <property type="match status" value="2"/>
</dbReference>
<dbReference type="InterPro" id="IPR032599">
    <property type="entry name" value="YcdB/YcdC_rep_domain"/>
</dbReference>
<protein>
    <submittedName>
        <fullName evidence="3">S-layer homology domain-containing protein</fullName>
    </submittedName>
</protein>
<dbReference type="RefSeq" id="WP_072975416.1">
    <property type="nucleotide sequence ID" value="NZ_FQTY01000006.1"/>
</dbReference>
<feature type="domain" description="SLH" evidence="2">
    <location>
        <begin position="531"/>
        <end position="592"/>
    </location>
</feature>
<dbReference type="AlphaFoldDB" id="A0A1M4W443"/>
<dbReference type="Pfam" id="PF00395">
    <property type="entry name" value="SLH"/>
    <property type="match status" value="1"/>
</dbReference>
<evidence type="ECO:0000259" key="2">
    <source>
        <dbReference type="PROSITE" id="PS51272"/>
    </source>
</evidence>
<feature type="domain" description="SLH" evidence="2">
    <location>
        <begin position="642"/>
        <end position="698"/>
    </location>
</feature>
<gene>
    <name evidence="3" type="ORF">SAMN02745784_01708</name>
</gene>
<evidence type="ECO:0000313" key="3">
    <source>
        <dbReference type="EMBL" id="SHE75920.1"/>
    </source>
</evidence>